<organism evidence="2 3">
    <name type="scientific">Streptomyces lincolnensis</name>
    <dbReference type="NCBI Taxonomy" id="1915"/>
    <lineage>
        <taxon>Bacteria</taxon>
        <taxon>Bacillati</taxon>
        <taxon>Actinomycetota</taxon>
        <taxon>Actinomycetes</taxon>
        <taxon>Kitasatosporales</taxon>
        <taxon>Streptomycetaceae</taxon>
        <taxon>Streptomyces</taxon>
    </lineage>
</organism>
<evidence type="ECO:0000256" key="1">
    <source>
        <dbReference type="SAM" id="SignalP"/>
    </source>
</evidence>
<reference evidence="2 3" key="1">
    <citation type="submission" date="2016-07" db="EMBL/GenBank/DDBJ databases">
        <title>Enhancement of antibiotic productionsby engineered nitrateutilization in actinobacteria.</title>
        <authorList>
            <person name="Meng S.C."/>
        </authorList>
    </citation>
    <scope>NUCLEOTIDE SEQUENCE [LARGE SCALE GENOMIC DNA]</scope>
    <source>
        <strain evidence="2 3">NRRL 2936</strain>
    </source>
</reference>
<keyword evidence="3" id="KW-1185">Reference proteome</keyword>
<dbReference type="AlphaFoldDB" id="A0A1B1MCH5"/>
<accession>A0A1B1MCH5</accession>
<evidence type="ECO:0000313" key="2">
    <source>
        <dbReference type="EMBL" id="ANS66330.1"/>
    </source>
</evidence>
<protein>
    <recommendedName>
        <fullName evidence="4">Secreted protein</fullName>
    </recommendedName>
</protein>
<feature type="signal peptide" evidence="1">
    <location>
        <begin position="1"/>
        <end position="21"/>
    </location>
</feature>
<evidence type="ECO:0008006" key="4">
    <source>
        <dbReference type="Google" id="ProtNLM"/>
    </source>
</evidence>
<keyword evidence="1" id="KW-0732">Signal</keyword>
<dbReference type="EMBL" id="CP016438">
    <property type="protein sequence ID" value="ANS66330.1"/>
    <property type="molecule type" value="Genomic_DNA"/>
</dbReference>
<dbReference type="KEGG" id="sls:SLINC_4106"/>
<name>A0A1B1MCH5_STRLN</name>
<dbReference type="Proteomes" id="UP000092598">
    <property type="component" value="Chromosome"/>
</dbReference>
<proteinExistence type="predicted"/>
<dbReference type="STRING" id="1915.SLINC_4106"/>
<feature type="chain" id="PRO_5008526963" description="Secreted protein" evidence="1">
    <location>
        <begin position="22"/>
        <end position="112"/>
    </location>
</feature>
<gene>
    <name evidence="2" type="ORF">SLINC_4106</name>
</gene>
<evidence type="ECO:0000313" key="3">
    <source>
        <dbReference type="Proteomes" id="UP000092598"/>
    </source>
</evidence>
<sequence length="112" mass="12099">MGVLAAAATLGGIAMPATASAATKYGQVRVCSGSNETVKFFLVGENQHGDWAGSRFWEIAPHGCTTASDYWWTLGRSVEFHHRKPSTGWRWEPRVLPANGNKNGSTITLHIG</sequence>